<feature type="region of interest" description="Disordered" evidence="6">
    <location>
        <begin position="80"/>
        <end position="115"/>
    </location>
</feature>
<keyword evidence="5" id="KW-0539">Nucleus</keyword>
<gene>
    <name evidence="8" type="ORF">N7509_000739</name>
</gene>
<evidence type="ECO:0000256" key="4">
    <source>
        <dbReference type="ARBA" id="ARBA00023163"/>
    </source>
</evidence>
<dbReference type="GO" id="GO:0008270">
    <property type="term" value="F:zinc ion binding"/>
    <property type="evidence" value="ECO:0007669"/>
    <property type="project" value="InterPro"/>
</dbReference>
<dbReference type="Pfam" id="PF00172">
    <property type="entry name" value="Zn_clus"/>
    <property type="match status" value="1"/>
</dbReference>
<comment type="caution">
    <text evidence="8">The sequence shown here is derived from an EMBL/GenBank/DDBJ whole genome shotgun (WGS) entry which is preliminary data.</text>
</comment>
<accession>A0A9W9WB54</accession>
<keyword evidence="9" id="KW-1185">Reference proteome</keyword>
<dbReference type="Pfam" id="PF04082">
    <property type="entry name" value="Fungal_trans"/>
    <property type="match status" value="1"/>
</dbReference>
<dbReference type="GeneID" id="81364356"/>
<evidence type="ECO:0000256" key="1">
    <source>
        <dbReference type="ARBA" id="ARBA00022723"/>
    </source>
</evidence>
<dbReference type="Proteomes" id="UP001147747">
    <property type="component" value="Unassembled WGS sequence"/>
</dbReference>
<evidence type="ECO:0000256" key="2">
    <source>
        <dbReference type="ARBA" id="ARBA00023015"/>
    </source>
</evidence>
<dbReference type="GO" id="GO:0003677">
    <property type="term" value="F:DNA binding"/>
    <property type="evidence" value="ECO:0007669"/>
    <property type="project" value="UniProtKB-KW"/>
</dbReference>
<dbReference type="SMART" id="SM00906">
    <property type="entry name" value="Fungal_trans"/>
    <property type="match status" value="1"/>
</dbReference>
<dbReference type="InterPro" id="IPR007219">
    <property type="entry name" value="XnlR_reg_dom"/>
</dbReference>
<evidence type="ECO:0000259" key="7">
    <source>
        <dbReference type="PROSITE" id="PS50048"/>
    </source>
</evidence>
<dbReference type="InterPro" id="IPR001138">
    <property type="entry name" value="Zn2Cys6_DnaBD"/>
</dbReference>
<dbReference type="SUPFAM" id="SSF57701">
    <property type="entry name" value="Zn2/Cys6 DNA-binding domain"/>
    <property type="match status" value="1"/>
</dbReference>
<keyword evidence="1" id="KW-0479">Metal-binding</keyword>
<keyword evidence="3" id="KW-0238">DNA-binding</keyword>
<dbReference type="GO" id="GO:0006351">
    <property type="term" value="P:DNA-templated transcription"/>
    <property type="evidence" value="ECO:0007669"/>
    <property type="project" value="InterPro"/>
</dbReference>
<name>A0A9W9WB54_9EURO</name>
<protein>
    <recommendedName>
        <fullName evidence="7">Zn(2)-C6 fungal-type domain-containing protein</fullName>
    </recommendedName>
</protein>
<dbReference type="SMART" id="SM00066">
    <property type="entry name" value="GAL4"/>
    <property type="match status" value="1"/>
</dbReference>
<dbReference type="CDD" id="cd00067">
    <property type="entry name" value="GAL4"/>
    <property type="match status" value="1"/>
</dbReference>
<feature type="region of interest" description="Disordered" evidence="6">
    <location>
        <begin position="613"/>
        <end position="642"/>
    </location>
</feature>
<dbReference type="PROSITE" id="PS00463">
    <property type="entry name" value="ZN2_CY6_FUNGAL_1"/>
    <property type="match status" value="1"/>
</dbReference>
<evidence type="ECO:0000256" key="5">
    <source>
        <dbReference type="ARBA" id="ARBA00023242"/>
    </source>
</evidence>
<feature type="domain" description="Zn(2)-C6 fungal-type" evidence="7">
    <location>
        <begin position="17"/>
        <end position="47"/>
    </location>
</feature>
<reference evidence="8" key="2">
    <citation type="journal article" date="2023" name="IMA Fungus">
        <title>Comparative genomic study of the Penicillium genus elucidates a diverse pangenome and 15 lateral gene transfer events.</title>
        <authorList>
            <person name="Petersen C."/>
            <person name="Sorensen T."/>
            <person name="Nielsen M.R."/>
            <person name="Sondergaard T.E."/>
            <person name="Sorensen J.L."/>
            <person name="Fitzpatrick D.A."/>
            <person name="Frisvad J.C."/>
            <person name="Nielsen K.L."/>
        </authorList>
    </citation>
    <scope>NUCLEOTIDE SEQUENCE</scope>
    <source>
        <strain evidence="8">IBT 29677</strain>
    </source>
</reference>
<feature type="compositionally biased region" description="Polar residues" evidence="6">
    <location>
        <begin position="619"/>
        <end position="640"/>
    </location>
</feature>
<dbReference type="OrthoDB" id="2123952at2759"/>
<evidence type="ECO:0000256" key="6">
    <source>
        <dbReference type="SAM" id="MobiDB-lite"/>
    </source>
</evidence>
<evidence type="ECO:0000256" key="3">
    <source>
        <dbReference type="ARBA" id="ARBA00023125"/>
    </source>
</evidence>
<evidence type="ECO:0000313" key="8">
    <source>
        <dbReference type="EMBL" id="KAJ5414112.1"/>
    </source>
</evidence>
<dbReference type="AlphaFoldDB" id="A0A9W9WB54"/>
<dbReference type="EMBL" id="JAPZBU010000003">
    <property type="protein sequence ID" value="KAJ5414112.1"/>
    <property type="molecule type" value="Genomic_DNA"/>
</dbReference>
<feature type="compositionally biased region" description="Polar residues" evidence="6">
    <location>
        <begin position="84"/>
        <end position="98"/>
    </location>
</feature>
<reference evidence="8" key="1">
    <citation type="submission" date="2022-12" db="EMBL/GenBank/DDBJ databases">
        <authorList>
            <person name="Petersen C."/>
        </authorList>
    </citation>
    <scope>NUCLEOTIDE SEQUENCE</scope>
    <source>
        <strain evidence="8">IBT 29677</strain>
    </source>
</reference>
<organism evidence="8 9">
    <name type="scientific">Penicillium cosmopolitanum</name>
    <dbReference type="NCBI Taxonomy" id="1131564"/>
    <lineage>
        <taxon>Eukaryota</taxon>
        <taxon>Fungi</taxon>
        <taxon>Dikarya</taxon>
        <taxon>Ascomycota</taxon>
        <taxon>Pezizomycotina</taxon>
        <taxon>Eurotiomycetes</taxon>
        <taxon>Eurotiomycetidae</taxon>
        <taxon>Eurotiales</taxon>
        <taxon>Aspergillaceae</taxon>
        <taxon>Penicillium</taxon>
    </lineage>
</organism>
<dbReference type="CDD" id="cd12148">
    <property type="entry name" value="fungal_TF_MHR"/>
    <property type="match status" value="1"/>
</dbReference>
<dbReference type="GO" id="GO:0000981">
    <property type="term" value="F:DNA-binding transcription factor activity, RNA polymerase II-specific"/>
    <property type="evidence" value="ECO:0007669"/>
    <property type="project" value="InterPro"/>
</dbReference>
<dbReference type="InterPro" id="IPR036864">
    <property type="entry name" value="Zn2-C6_fun-type_DNA-bd_sf"/>
</dbReference>
<sequence length="686" mass="77229">MEKQQGSRVEKIRPAKACNTCRRKKVKCDGKRPTCSSCIIFKLPCGFEDAGTKTSRPSREYVEDLEQRVKRMDDELQRLRQNEKSPQQTGHNFTLHQPSTDRPENAAGLDTSDQPSYVLRTQDGKMRFFGASSGFGVHHNQASRIPKGKPPKLDREHAARYSATQWPLTNWIPRILQDTFEHRAAQPLPSKDDTMSLVSEFLSSFNRTIPLVDEISLIRLAERQFSWNPDDGPSSWILLNVVMAFSYRERAQEPTDASNNWQKSLGHVKNAMNVVVDLFMRNADLPAVQGLLGLALYFQGTPNAQALFMFAASAMRLAHSIGLHRNTTSGFTLAEIEERRRTFWISFILDADISLRVGRPPAQDMDDYNTPLPAESPHDGRGIISINGTSINFFRQLAQFATVQRLIYRHLQTVAVIQQPKEVAFRSAKACEEALLQWKTPILHIFEPEKIFNSEPNSSREHILRLNLAYNCCYANLRQMPLVTSSANDSSNESQSQSQSEVDKGVAALCVRSIDSARSALSLLPYVRLLASDYRWNVLYFFATAAVALSSEIHTHPAHRDSHRDLSMISEATKFLANVSCEEPGTFVDFILSVCSDLERSARYAIHQSQNDAIDPEATNLNENASNADSTMPEQQQQPSVYPDQSVFSEAGFLTDTNPELFNAQWSAPPFWNLQDMFIGMPSSSN</sequence>
<evidence type="ECO:0000313" key="9">
    <source>
        <dbReference type="Proteomes" id="UP001147747"/>
    </source>
</evidence>
<dbReference type="PANTHER" id="PTHR46910:SF25">
    <property type="entry name" value="ABC-TRANSPORTER-REGULATING TRANSCRIPTION FACTOR"/>
    <property type="match status" value="1"/>
</dbReference>
<dbReference type="PANTHER" id="PTHR46910">
    <property type="entry name" value="TRANSCRIPTION FACTOR PDR1"/>
    <property type="match status" value="1"/>
</dbReference>
<dbReference type="InterPro" id="IPR050987">
    <property type="entry name" value="AtrR-like"/>
</dbReference>
<dbReference type="RefSeq" id="XP_056493958.1">
    <property type="nucleotide sequence ID" value="XM_056625376.1"/>
</dbReference>
<proteinExistence type="predicted"/>
<keyword evidence="4" id="KW-0804">Transcription</keyword>
<dbReference type="Gene3D" id="4.10.240.10">
    <property type="entry name" value="Zn(2)-C6 fungal-type DNA-binding domain"/>
    <property type="match status" value="1"/>
</dbReference>
<dbReference type="PROSITE" id="PS50048">
    <property type="entry name" value="ZN2_CY6_FUNGAL_2"/>
    <property type="match status" value="1"/>
</dbReference>
<keyword evidence="2" id="KW-0805">Transcription regulation</keyword>